<evidence type="ECO:0000313" key="2">
    <source>
        <dbReference type="Proteomes" id="UP000566324"/>
    </source>
</evidence>
<dbReference type="SUPFAM" id="SSF69118">
    <property type="entry name" value="AhpD-like"/>
    <property type="match status" value="1"/>
</dbReference>
<dbReference type="InterPro" id="IPR029032">
    <property type="entry name" value="AhpD-like"/>
</dbReference>
<gene>
    <name evidence="1" type="ORF">GGQ98_002015</name>
</gene>
<dbReference type="Gene3D" id="1.20.1290.10">
    <property type="entry name" value="AhpD-like"/>
    <property type="match status" value="1"/>
</dbReference>
<keyword evidence="1" id="KW-0560">Oxidoreductase</keyword>
<comment type="caution">
    <text evidence="1">The sequence shown here is derived from an EMBL/GenBank/DDBJ whole genome shotgun (WGS) entry which is preliminary data.</text>
</comment>
<name>A0A7W7F6C8_9SPHN</name>
<keyword evidence="2" id="KW-1185">Reference proteome</keyword>
<dbReference type="EMBL" id="JACHNZ010000021">
    <property type="protein sequence ID" value="MBB4632390.1"/>
    <property type="molecule type" value="Genomic_DNA"/>
</dbReference>
<proteinExistence type="predicted"/>
<organism evidence="1 2">
    <name type="scientific">Sphingosinicella soli</name>
    <dbReference type="NCBI Taxonomy" id="333708"/>
    <lineage>
        <taxon>Bacteria</taxon>
        <taxon>Pseudomonadati</taxon>
        <taxon>Pseudomonadota</taxon>
        <taxon>Alphaproteobacteria</taxon>
        <taxon>Sphingomonadales</taxon>
        <taxon>Sphingosinicellaceae</taxon>
        <taxon>Sphingosinicella</taxon>
    </lineage>
</organism>
<accession>A0A7W7F6C8</accession>
<dbReference type="GO" id="GO:0004601">
    <property type="term" value="F:peroxidase activity"/>
    <property type="evidence" value="ECO:0007669"/>
    <property type="project" value="UniProtKB-KW"/>
</dbReference>
<sequence>MPRVFVPAEFEHDPSAYVWTKYAPEIGAAAAGYSRAVYERSLLSLREMEAARIRTADINGCKLCKGMRAARDLPGHLERSGGDPSIAVTARSTQPAPGEDFYEAIYNGDPDGRLSEREKLIVEYADRFGNAPQSMDGDEDFWARMHAAFSDAEIVDATFSIGSWVALGRLTHILDLDGVCMPTFANAN</sequence>
<keyword evidence="1" id="KW-0575">Peroxidase</keyword>
<dbReference type="Proteomes" id="UP000566324">
    <property type="component" value="Unassembled WGS sequence"/>
</dbReference>
<protein>
    <submittedName>
        <fullName evidence="1">Alkylhydroperoxidase family enzyme</fullName>
    </submittedName>
</protein>
<dbReference type="AlphaFoldDB" id="A0A7W7F6C8"/>
<evidence type="ECO:0000313" key="1">
    <source>
        <dbReference type="EMBL" id="MBB4632390.1"/>
    </source>
</evidence>
<dbReference type="RefSeq" id="WP_184068867.1">
    <property type="nucleotide sequence ID" value="NZ_JACHNZ010000021.1"/>
</dbReference>
<reference evidence="1 2" key="1">
    <citation type="submission" date="2020-08" db="EMBL/GenBank/DDBJ databases">
        <title>Genomic Encyclopedia of Type Strains, Phase IV (KMG-IV): sequencing the most valuable type-strain genomes for metagenomic binning, comparative biology and taxonomic classification.</title>
        <authorList>
            <person name="Goeker M."/>
        </authorList>
    </citation>
    <scope>NUCLEOTIDE SEQUENCE [LARGE SCALE GENOMIC DNA]</scope>
    <source>
        <strain evidence="1 2">DSM 17328</strain>
    </source>
</reference>